<dbReference type="Pfam" id="PF04367">
    <property type="entry name" value="DUF502"/>
    <property type="match status" value="1"/>
</dbReference>
<reference evidence="2" key="2">
    <citation type="submission" date="2021-08" db="EMBL/GenBank/DDBJ databases">
        <authorList>
            <person name="Dalcin Martins P."/>
        </authorList>
    </citation>
    <scope>NUCLEOTIDE SEQUENCE</scope>
    <source>
        <strain evidence="2">MAG_39</strain>
    </source>
</reference>
<evidence type="ECO:0000313" key="2">
    <source>
        <dbReference type="EMBL" id="MBZ0156364.1"/>
    </source>
</evidence>
<protein>
    <submittedName>
        <fullName evidence="2">DUF502 domain-containing protein</fullName>
    </submittedName>
</protein>
<keyword evidence="1" id="KW-0472">Membrane</keyword>
<evidence type="ECO:0000313" key="3">
    <source>
        <dbReference type="Proteomes" id="UP000705867"/>
    </source>
</evidence>
<dbReference type="InterPro" id="IPR007462">
    <property type="entry name" value="COV1-like"/>
</dbReference>
<sequence>MKRLTKYFFEGLLFLLPVVATIYVLYFMFYKIDRIFRFTIPGLGFAVTIVTVIAIGFVASNFFTRGMVRIIDSIFSRLPFVKMIYTSIKDLTGAFVGEKKSFNKPVLVSLTPGSTTQVIGFITCESLAHLGLQESVAVYLPQSYNFAGNLIIVPRAQVTPLNAESGAVMAFIVSGGITAH</sequence>
<evidence type="ECO:0000256" key="1">
    <source>
        <dbReference type="SAM" id="Phobius"/>
    </source>
</evidence>
<reference evidence="2" key="1">
    <citation type="journal article" date="2021" name="bioRxiv">
        <title>Unraveling nitrogen, sulfur and carbon metabolic pathways and microbial community transcriptional responses to substrate deprivation and toxicity stresses in a bioreactor mimicking anoxic brackish coastal sediment conditions.</title>
        <authorList>
            <person name="Martins P.D."/>
            <person name="Echeveste M.J."/>
            <person name="Arshad A."/>
            <person name="Kurth J."/>
            <person name="Ouboter H."/>
            <person name="Jetten M.S.M."/>
            <person name="Welte C.U."/>
        </authorList>
    </citation>
    <scope>NUCLEOTIDE SEQUENCE</scope>
    <source>
        <strain evidence="2">MAG_39</strain>
    </source>
</reference>
<organism evidence="2 3">
    <name type="scientific">Candidatus Nitrobium versatile</name>
    <dbReference type="NCBI Taxonomy" id="2884831"/>
    <lineage>
        <taxon>Bacteria</taxon>
        <taxon>Pseudomonadati</taxon>
        <taxon>Nitrospirota</taxon>
        <taxon>Nitrospiria</taxon>
        <taxon>Nitrospirales</taxon>
        <taxon>Nitrospiraceae</taxon>
        <taxon>Candidatus Nitrobium</taxon>
    </lineage>
</organism>
<comment type="caution">
    <text evidence="2">The sequence shown here is derived from an EMBL/GenBank/DDBJ whole genome shotgun (WGS) entry which is preliminary data.</text>
</comment>
<dbReference type="PANTHER" id="PTHR31876:SF26">
    <property type="entry name" value="PROTEIN LIKE COV 2"/>
    <property type="match status" value="1"/>
</dbReference>
<feature type="transmembrane region" description="Helical" evidence="1">
    <location>
        <begin position="35"/>
        <end position="59"/>
    </location>
</feature>
<keyword evidence="1" id="KW-1133">Transmembrane helix</keyword>
<dbReference type="AlphaFoldDB" id="A0A953M033"/>
<keyword evidence="1" id="KW-0812">Transmembrane</keyword>
<gene>
    <name evidence="2" type="ORF">K8I29_09175</name>
</gene>
<accession>A0A953M033</accession>
<dbReference type="Proteomes" id="UP000705867">
    <property type="component" value="Unassembled WGS sequence"/>
</dbReference>
<proteinExistence type="predicted"/>
<name>A0A953M033_9BACT</name>
<dbReference type="PANTHER" id="PTHR31876">
    <property type="entry name" value="COV-LIKE PROTEIN 1"/>
    <property type="match status" value="1"/>
</dbReference>
<feature type="transmembrane region" description="Helical" evidence="1">
    <location>
        <begin position="7"/>
        <end position="29"/>
    </location>
</feature>
<dbReference type="EMBL" id="JAIOIV010000074">
    <property type="protein sequence ID" value="MBZ0156364.1"/>
    <property type="molecule type" value="Genomic_DNA"/>
</dbReference>